<evidence type="ECO:0000256" key="3">
    <source>
        <dbReference type="RuleBase" id="RU362026"/>
    </source>
</evidence>
<dbReference type="Gene3D" id="3.40.50.150">
    <property type="entry name" value="Vaccinia Virus protein VP39"/>
    <property type="match status" value="1"/>
</dbReference>
<name>A0A7V1EI51_UNCW3</name>
<proteinExistence type="inferred from homology"/>
<dbReference type="PANTHER" id="PTHR13370:SF3">
    <property type="entry name" value="TRNA (GUANINE(10)-N2)-METHYLTRANSFERASE HOMOLOG"/>
    <property type="match status" value="1"/>
</dbReference>
<protein>
    <recommendedName>
        <fullName evidence="3">Methyltransferase</fullName>
        <ecNumber evidence="3">2.1.1.-</ecNumber>
    </recommendedName>
</protein>
<organism evidence="5">
    <name type="scientific">candidate division WOR-3 bacterium</name>
    <dbReference type="NCBI Taxonomy" id="2052148"/>
    <lineage>
        <taxon>Bacteria</taxon>
        <taxon>Bacteria division WOR-3</taxon>
    </lineage>
</organism>
<dbReference type="InterPro" id="IPR029063">
    <property type="entry name" value="SAM-dependent_MTases_sf"/>
</dbReference>
<gene>
    <name evidence="5" type="ORF">ENP86_07300</name>
</gene>
<dbReference type="EC" id="2.1.1.-" evidence="3"/>
<evidence type="ECO:0000256" key="2">
    <source>
        <dbReference type="ARBA" id="ARBA00022679"/>
    </source>
</evidence>
<dbReference type="PRINTS" id="PR00508">
    <property type="entry name" value="S21N4MTFRASE"/>
</dbReference>
<comment type="similarity">
    <text evidence="3">Belongs to the N(4)/N(6)-methyltransferase family.</text>
</comment>
<dbReference type="GO" id="GO:0008170">
    <property type="term" value="F:N-methyltransferase activity"/>
    <property type="evidence" value="ECO:0007669"/>
    <property type="project" value="InterPro"/>
</dbReference>
<dbReference type="Pfam" id="PF01555">
    <property type="entry name" value="N6_N4_Mtase"/>
    <property type="match status" value="1"/>
</dbReference>
<evidence type="ECO:0000313" key="5">
    <source>
        <dbReference type="EMBL" id="HDY59339.1"/>
    </source>
</evidence>
<dbReference type="PANTHER" id="PTHR13370">
    <property type="entry name" value="RNA METHYLASE-RELATED"/>
    <property type="match status" value="1"/>
</dbReference>
<reference evidence="5" key="1">
    <citation type="journal article" date="2020" name="mSystems">
        <title>Genome- and Community-Level Interaction Insights into Carbon Utilization and Element Cycling Functions of Hydrothermarchaeota in Hydrothermal Sediment.</title>
        <authorList>
            <person name="Zhou Z."/>
            <person name="Liu Y."/>
            <person name="Xu W."/>
            <person name="Pan J."/>
            <person name="Luo Z.H."/>
            <person name="Li M."/>
        </authorList>
    </citation>
    <scope>NUCLEOTIDE SEQUENCE [LARGE SCALE GENOMIC DNA]</scope>
    <source>
        <strain evidence="5">SpSt-258</strain>
    </source>
</reference>
<feature type="domain" description="DNA methylase N-4/N-6" evidence="4">
    <location>
        <begin position="107"/>
        <end position="397"/>
    </location>
</feature>
<evidence type="ECO:0000256" key="1">
    <source>
        <dbReference type="ARBA" id="ARBA00022603"/>
    </source>
</evidence>
<dbReference type="InterPro" id="IPR001091">
    <property type="entry name" value="RM_Methyltransferase"/>
</dbReference>
<evidence type="ECO:0000259" key="4">
    <source>
        <dbReference type="Pfam" id="PF01555"/>
    </source>
</evidence>
<keyword evidence="2 5" id="KW-0808">Transferase</keyword>
<comment type="caution">
    <text evidence="5">The sequence shown here is derived from an EMBL/GenBank/DDBJ whole genome shotgun (WGS) entry which is preliminary data.</text>
</comment>
<sequence>MNKLSEEQINTLIEYLKEGKPIPESYRWLLFEGKQETELIYAGKTREVDVLTETMAVPLQKVKVFGNVNDNEWHNMLIFGDNLQILKTLLKMKEDGKLKNPDGSKGVKLIYIDPPFGTGDIYGKGDVGAYSAKLMGAKYLEWLRQRIILSRELLSDDGSFYMRTDYHFGHYMKVLLDEIFGRENFRNEIVVRRGYVPKGLKNQFLTGTDSVFFYAKDLNYMCFNGFLKEISEEEREWISLDMPGERKTYEKQVRYFPSSTHPHRKIYFPPKGQHWGLSQKRIDELYKQGDIRINNRRTYTDLKGNKVKGMPEYRKEPYILVNTNWTDIPSYITHHTFFPTENSEQLLERIIRASSNEGDIVLDSFAGSGTTGVVAKRFNRNFIGIEIDENYFEMAQKRINMTQTENNLVKFLEKLTSNDPLQLDFYSRKERGSY</sequence>
<dbReference type="AlphaFoldDB" id="A0A7V1EI51"/>
<dbReference type="GO" id="GO:0005737">
    <property type="term" value="C:cytoplasm"/>
    <property type="evidence" value="ECO:0007669"/>
    <property type="project" value="TreeGrafter"/>
</dbReference>
<keyword evidence="1 5" id="KW-0489">Methyltransferase</keyword>
<dbReference type="GO" id="GO:0003677">
    <property type="term" value="F:DNA binding"/>
    <property type="evidence" value="ECO:0007669"/>
    <property type="project" value="InterPro"/>
</dbReference>
<dbReference type="SUPFAM" id="SSF53335">
    <property type="entry name" value="S-adenosyl-L-methionine-dependent methyltransferases"/>
    <property type="match status" value="1"/>
</dbReference>
<dbReference type="EMBL" id="DSKY01000020">
    <property type="protein sequence ID" value="HDY59339.1"/>
    <property type="molecule type" value="Genomic_DNA"/>
</dbReference>
<accession>A0A7V1EI51</accession>
<dbReference type="GO" id="GO:0032259">
    <property type="term" value="P:methylation"/>
    <property type="evidence" value="ECO:0007669"/>
    <property type="project" value="UniProtKB-KW"/>
</dbReference>
<dbReference type="InterPro" id="IPR002941">
    <property type="entry name" value="DNA_methylase_N4/N6"/>
</dbReference>